<comment type="caution">
    <text evidence="1">The sequence shown here is derived from an EMBL/GenBank/DDBJ whole genome shotgun (WGS) entry which is preliminary data.</text>
</comment>
<name>A0A8S3UM77_MYTED</name>
<sequence length="313" mass="36178">MELRLPKVKLIEIKQRITVILGCKKVKLRELQSLIGLLNFACQVVVPGRAFCRRLIDATCNVKEAWHRIRVSSEMKDDLQIWLSFLNEYNGVSVMLDLLWTSIETIQLYTDSAGEPRQVWVMGSSIVYWAVRSIKRRPGDQNLGLQSKGYNFHWYGQRGMKWKNLLPSVEENLRCYPPPQILIIHLGSNDLGLIKGKELIEQIRLDIMRLHVLLPNLSLVWSEILPRRYWHLAENQVAINSTRKRVNAAVRNIFKEELNHGLVICHPNIKAQERDLFRHDGVHLSDVGNDVFLNNVQGALESFASSDRRVFPN</sequence>
<dbReference type="Proteomes" id="UP000683360">
    <property type="component" value="Unassembled WGS sequence"/>
</dbReference>
<dbReference type="AlphaFoldDB" id="A0A8S3UM77"/>
<dbReference type="CDD" id="cd00229">
    <property type="entry name" value="SGNH_hydrolase"/>
    <property type="match status" value="1"/>
</dbReference>
<dbReference type="Gene3D" id="3.40.50.1110">
    <property type="entry name" value="SGNH hydrolase"/>
    <property type="match status" value="1"/>
</dbReference>
<dbReference type="OrthoDB" id="6159491at2759"/>
<dbReference type="EMBL" id="CAJPWZ010002891">
    <property type="protein sequence ID" value="CAG2247151.1"/>
    <property type="molecule type" value="Genomic_DNA"/>
</dbReference>
<dbReference type="PANTHER" id="PTHR33050:SF8">
    <property type="entry name" value="REVERSE TRANSCRIPTASE DOMAIN-CONTAINING PROTEIN"/>
    <property type="match status" value="1"/>
</dbReference>
<dbReference type="InterPro" id="IPR036514">
    <property type="entry name" value="SGNH_hydro_sf"/>
</dbReference>
<reference evidence="1" key="1">
    <citation type="submission" date="2021-03" db="EMBL/GenBank/DDBJ databases">
        <authorList>
            <person name="Bekaert M."/>
        </authorList>
    </citation>
    <scope>NUCLEOTIDE SEQUENCE</scope>
</reference>
<protein>
    <recommendedName>
        <fullName evidence="3">SGNH hydrolase-type esterase domain-containing protein</fullName>
    </recommendedName>
</protein>
<accession>A0A8S3UM77</accession>
<evidence type="ECO:0000313" key="1">
    <source>
        <dbReference type="EMBL" id="CAG2247151.1"/>
    </source>
</evidence>
<organism evidence="1 2">
    <name type="scientific">Mytilus edulis</name>
    <name type="common">Blue mussel</name>
    <dbReference type="NCBI Taxonomy" id="6550"/>
    <lineage>
        <taxon>Eukaryota</taxon>
        <taxon>Metazoa</taxon>
        <taxon>Spiralia</taxon>
        <taxon>Lophotrochozoa</taxon>
        <taxon>Mollusca</taxon>
        <taxon>Bivalvia</taxon>
        <taxon>Autobranchia</taxon>
        <taxon>Pteriomorphia</taxon>
        <taxon>Mytilida</taxon>
        <taxon>Mytiloidea</taxon>
        <taxon>Mytilidae</taxon>
        <taxon>Mytilinae</taxon>
        <taxon>Mytilus</taxon>
    </lineage>
</organism>
<keyword evidence="2" id="KW-1185">Reference proteome</keyword>
<dbReference type="SUPFAM" id="SSF52266">
    <property type="entry name" value="SGNH hydrolase"/>
    <property type="match status" value="1"/>
</dbReference>
<proteinExistence type="predicted"/>
<dbReference type="InterPro" id="IPR052055">
    <property type="entry name" value="Hepadnavirus_pol/RT"/>
</dbReference>
<evidence type="ECO:0000313" key="2">
    <source>
        <dbReference type="Proteomes" id="UP000683360"/>
    </source>
</evidence>
<evidence type="ECO:0008006" key="3">
    <source>
        <dbReference type="Google" id="ProtNLM"/>
    </source>
</evidence>
<gene>
    <name evidence="1" type="ORF">MEDL_59034</name>
</gene>
<dbReference type="PANTHER" id="PTHR33050">
    <property type="entry name" value="REVERSE TRANSCRIPTASE DOMAIN-CONTAINING PROTEIN"/>
    <property type="match status" value="1"/>
</dbReference>